<keyword evidence="2" id="KW-1185">Reference proteome</keyword>
<gene>
    <name evidence="1" type="ORF">MSG28_008622</name>
</gene>
<evidence type="ECO:0000313" key="2">
    <source>
        <dbReference type="Proteomes" id="UP001064048"/>
    </source>
</evidence>
<proteinExistence type="predicted"/>
<dbReference type="EMBL" id="CM046114">
    <property type="protein sequence ID" value="KAI8420026.1"/>
    <property type="molecule type" value="Genomic_DNA"/>
</dbReference>
<reference evidence="1 2" key="1">
    <citation type="journal article" date="2022" name="Genome Biol. Evol.">
        <title>The Spruce Budworm Genome: Reconstructing the Evolutionary History of Antifreeze Proteins.</title>
        <authorList>
            <person name="Beliveau C."/>
            <person name="Gagne P."/>
            <person name="Picq S."/>
            <person name="Vernygora O."/>
            <person name="Keeling C.I."/>
            <person name="Pinkney K."/>
            <person name="Doucet D."/>
            <person name="Wen F."/>
            <person name="Johnston J.S."/>
            <person name="Maaroufi H."/>
            <person name="Boyle B."/>
            <person name="Laroche J."/>
            <person name="Dewar K."/>
            <person name="Juretic N."/>
            <person name="Blackburn G."/>
            <person name="Nisole A."/>
            <person name="Brunet B."/>
            <person name="Brandao M."/>
            <person name="Lumley L."/>
            <person name="Duan J."/>
            <person name="Quan G."/>
            <person name="Lucarotti C.J."/>
            <person name="Roe A.D."/>
            <person name="Sperling F.A.H."/>
            <person name="Levesque R.C."/>
            <person name="Cusson M."/>
        </authorList>
    </citation>
    <scope>NUCLEOTIDE SEQUENCE [LARGE SCALE GENOMIC DNA]</scope>
    <source>
        <strain evidence="1">Glfc:IPQL:Cfum</strain>
    </source>
</reference>
<protein>
    <submittedName>
        <fullName evidence="1">Uncharacterized protein</fullName>
    </submittedName>
</protein>
<accession>A0ACC0J7E4</accession>
<name>A0ACC0J7E4_CHOFU</name>
<comment type="caution">
    <text evidence="1">The sequence shown here is derived from an EMBL/GenBank/DDBJ whole genome shotgun (WGS) entry which is preliminary data.</text>
</comment>
<organism evidence="1 2">
    <name type="scientific">Choristoneura fumiferana</name>
    <name type="common">Spruce budworm moth</name>
    <name type="synonym">Archips fumiferana</name>
    <dbReference type="NCBI Taxonomy" id="7141"/>
    <lineage>
        <taxon>Eukaryota</taxon>
        <taxon>Metazoa</taxon>
        <taxon>Ecdysozoa</taxon>
        <taxon>Arthropoda</taxon>
        <taxon>Hexapoda</taxon>
        <taxon>Insecta</taxon>
        <taxon>Pterygota</taxon>
        <taxon>Neoptera</taxon>
        <taxon>Endopterygota</taxon>
        <taxon>Lepidoptera</taxon>
        <taxon>Glossata</taxon>
        <taxon>Ditrysia</taxon>
        <taxon>Tortricoidea</taxon>
        <taxon>Tortricidae</taxon>
        <taxon>Tortricinae</taxon>
        <taxon>Choristoneura</taxon>
    </lineage>
</organism>
<dbReference type="Proteomes" id="UP001064048">
    <property type="component" value="Chromosome 14"/>
</dbReference>
<evidence type="ECO:0000313" key="1">
    <source>
        <dbReference type="EMBL" id="KAI8420026.1"/>
    </source>
</evidence>
<sequence>MGAKHMPSMSSVGNYQRSLPRAAVVTDTVNYGAAARKPPLPFPIAASVARARVPEPHKCTAQRGGQVLHGGPPPPPPPPGSLSSRTPSGKGRFP</sequence>